<evidence type="ECO:0000313" key="2">
    <source>
        <dbReference type="Proteomes" id="UP000018837"/>
    </source>
</evidence>
<reference evidence="1 2" key="1">
    <citation type="submission" date="2013-11" db="EMBL/GenBank/DDBJ databases">
        <title>Single cell genomics of uncultured Tannerella BU063 (oral taxon 286).</title>
        <authorList>
            <person name="Beall C.J."/>
            <person name="Campbell A.G."/>
            <person name="Griffen A.L."/>
            <person name="Podar M."/>
            <person name="Leys E.J."/>
        </authorList>
    </citation>
    <scope>NUCLEOTIDE SEQUENCE [LARGE SCALE GENOMIC DNA]</scope>
    <source>
        <strain evidence="1">Cell 2</strain>
    </source>
</reference>
<dbReference type="AlphaFoldDB" id="W2C2I8"/>
<dbReference type="Proteomes" id="UP000018837">
    <property type="component" value="Unassembled WGS sequence"/>
</dbReference>
<accession>W2C2I8</accession>
<evidence type="ECO:0000313" key="1">
    <source>
        <dbReference type="EMBL" id="ETK00687.1"/>
    </source>
</evidence>
<gene>
    <name evidence="1" type="ORF">N425_13880</name>
</gene>
<dbReference type="EMBL" id="AYUF01000497">
    <property type="protein sequence ID" value="ETK00687.1"/>
    <property type="molecule type" value="Genomic_DNA"/>
</dbReference>
<comment type="caution">
    <text evidence="1">The sequence shown here is derived from an EMBL/GenBank/DDBJ whole genome shotgun (WGS) entry which is preliminary data.</text>
</comment>
<proteinExistence type="predicted"/>
<organism evidence="1 2">
    <name type="scientific">Tannerella sp. oral taxon BU063 isolate Cell 2</name>
    <dbReference type="NCBI Taxonomy" id="1411148"/>
    <lineage>
        <taxon>Bacteria</taxon>
        <taxon>Pseudomonadati</taxon>
        <taxon>Bacteroidota</taxon>
        <taxon>Bacteroidia</taxon>
        <taxon>Bacteroidales</taxon>
        <taxon>Tannerellaceae</taxon>
        <taxon>Tannerella</taxon>
    </lineage>
</organism>
<protein>
    <submittedName>
        <fullName evidence="1">Uncharacterized protein</fullName>
    </submittedName>
</protein>
<name>W2C2I8_9BACT</name>
<sequence>MPLFLRAGKCKGKTFFRRPPASAEAGKLARYLKSPYRANFAGLRRGPEASEMMKQVV</sequence>